<dbReference type="RefSeq" id="WP_281765988.1">
    <property type="nucleotide sequence ID" value="NZ_BRVO01000003.1"/>
</dbReference>
<comment type="caution">
    <text evidence="8">The sequence shown here is derived from an EMBL/GenBank/DDBJ whole genome shotgun (WGS) entry which is preliminary data.</text>
</comment>
<keyword evidence="3" id="KW-0326">Glycosidase</keyword>
<dbReference type="PANTHER" id="PTHR42732">
    <property type="entry name" value="BETA-GALACTOSIDASE"/>
    <property type="match status" value="1"/>
</dbReference>
<dbReference type="InterPro" id="IPR051913">
    <property type="entry name" value="GH2_Domain-Containing"/>
</dbReference>
<proteinExistence type="inferred from homology"/>
<keyword evidence="2" id="KW-0378">Hydrolase</keyword>
<evidence type="ECO:0000313" key="9">
    <source>
        <dbReference type="Proteomes" id="UP001143543"/>
    </source>
</evidence>
<feature type="domain" description="Glycoside hydrolase family 2 catalytic" evidence="6">
    <location>
        <begin position="312"/>
        <end position="611"/>
    </location>
</feature>
<protein>
    <submittedName>
        <fullName evidence="8">Beta-glucuronidase</fullName>
    </submittedName>
</protein>
<dbReference type="EMBL" id="BRVO01000003">
    <property type="protein sequence ID" value="GLB50364.1"/>
    <property type="molecule type" value="Genomic_DNA"/>
</dbReference>
<gene>
    <name evidence="8" type="ORF">Y10_27320</name>
</gene>
<dbReference type="Pfam" id="PF02837">
    <property type="entry name" value="Glyco_hydro_2_N"/>
    <property type="match status" value="1"/>
</dbReference>
<dbReference type="InterPro" id="IPR017853">
    <property type="entry name" value="GH"/>
</dbReference>
<keyword evidence="4" id="KW-0732">Signal</keyword>
<evidence type="ECO:0000313" key="8">
    <source>
        <dbReference type="EMBL" id="GLB50364.1"/>
    </source>
</evidence>
<comment type="similarity">
    <text evidence="1">Belongs to the glycosyl hydrolase 2 family.</text>
</comment>
<dbReference type="InterPro" id="IPR036156">
    <property type="entry name" value="Beta-gal/glucu_dom_sf"/>
</dbReference>
<accession>A0ABQ5MLV5</accession>
<dbReference type="Gene3D" id="3.20.20.80">
    <property type="entry name" value="Glycosidases"/>
    <property type="match status" value="1"/>
</dbReference>
<dbReference type="Pfam" id="PF00703">
    <property type="entry name" value="Glyco_hydro_2"/>
    <property type="match status" value="1"/>
</dbReference>
<dbReference type="Gene3D" id="2.60.40.10">
    <property type="entry name" value="Immunoglobulins"/>
    <property type="match status" value="1"/>
</dbReference>
<feature type="chain" id="PRO_5045551253" evidence="4">
    <location>
        <begin position="20"/>
        <end position="620"/>
    </location>
</feature>
<dbReference type="SUPFAM" id="SSF49303">
    <property type="entry name" value="beta-Galactosidase/glucuronidase domain"/>
    <property type="match status" value="1"/>
</dbReference>
<feature type="domain" description="Glycosyl hydrolases family 2 sugar binding" evidence="7">
    <location>
        <begin position="34"/>
        <end position="208"/>
    </location>
</feature>
<dbReference type="InterPro" id="IPR008979">
    <property type="entry name" value="Galactose-bd-like_sf"/>
</dbReference>
<organism evidence="8 9">
    <name type="scientific">Neptunitalea lumnitzerae</name>
    <dbReference type="NCBI Taxonomy" id="2965509"/>
    <lineage>
        <taxon>Bacteria</taxon>
        <taxon>Pseudomonadati</taxon>
        <taxon>Bacteroidota</taxon>
        <taxon>Flavobacteriia</taxon>
        <taxon>Flavobacteriales</taxon>
        <taxon>Flavobacteriaceae</taxon>
        <taxon>Neptunitalea</taxon>
    </lineage>
</organism>
<evidence type="ECO:0000256" key="2">
    <source>
        <dbReference type="ARBA" id="ARBA00022801"/>
    </source>
</evidence>
<evidence type="ECO:0000256" key="1">
    <source>
        <dbReference type="ARBA" id="ARBA00007401"/>
    </source>
</evidence>
<dbReference type="InterPro" id="IPR006102">
    <property type="entry name" value="Ig-like_GH2"/>
</dbReference>
<evidence type="ECO:0000256" key="3">
    <source>
        <dbReference type="ARBA" id="ARBA00023295"/>
    </source>
</evidence>
<dbReference type="SUPFAM" id="SSF49785">
    <property type="entry name" value="Galactose-binding domain-like"/>
    <property type="match status" value="1"/>
</dbReference>
<evidence type="ECO:0000259" key="6">
    <source>
        <dbReference type="Pfam" id="PF02836"/>
    </source>
</evidence>
<evidence type="ECO:0000259" key="5">
    <source>
        <dbReference type="Pfam" id="PF00703"/>
    </source>
</evidence>
<dbReference type="PRINTS" id="PR00132">
    <property type="entry name" value="GLHYDRLASE2"/>
</dbReference>
<dbReference type="InterPro" id="IPR006101">
    <property type="entry name" value="Glyco_hydro_2"/>
</dbReference>
<reference evidence="8" key="1">
    <citation type="submission" date="2022-07" db="EMBL/GenBank/DDBJ databases">
        <title>Taxonomy of Novel Oxalotrophic and Methylotrophic Bacteria.</title>
        <authorList>
            <person name="Sahin N."/>
            <person name="Tani A."/>
        </authorList>
    </citation>
    <scope>NUCLEOTIDE SEQUENCE</scope>
    <source>
        <strain evidence="8">Y10</strain>
    </source>
</reference>
<dbReference type="InterPro" id="IPR018247">
    <property type="entry name" value="EF_Hand_1_Ca_BS"/>
</dbReference>
<dbReference type="SUPFAM" id="SSF51445">
    <property type="entry name" value="(Trans)glycosidases"/>
    <property type="match status" value="1"/>
</dbReference>
<feature type="domain" description="Glycoside hydrolase family 2 immunoglobulin-like beta-sandwich" evidence="5">
    <location>
        <begin position="241"/>
        <end position="310"/>
    </location>
</feature>
<evidence type="ECO:0000259" key="7">
    <source>
        <dbReference type="Pfam" id="PF02837"/>
    </source>
</evidence>
<sequence>MKYYFLLIACVLGRLTLQAQENLIINTEGRNSVSLNGTWSYIIDPYDTGFYDYRFNERSEDDLGAYWNKPVLKKKTDWTEHGYNDTYTLEVPGDWNSQDPIFTYYEGAVWYQRTFDKPAIAANEQVYLYFGAVNYEAHVYLNGKKLGMHKGGFTPFNFKIPADLLQDTDNYLVVRVDNRRHKDEVPTVNTDWCNYGGITRDVKLLVMPEYFIKQYHIQLDQQQDIVKAKKKKRFQVSGWVKLNEVMASGKVHVEIPELKVDKEFEVTGDSVKIAFEVKKMQLWDTETPKLYNVSLAVNDEKAITDKIGFRKIEVEGDKILLNGDEVFLRGICIHEEIPQDARRATSKKDAEQIFGYVKDLHANMVRLAHYPHNEYMPRTADSLGILVWTEIPVYWTIDFENDEVLEKATNQLEEMVARDRNRASVIIWSVGNETPRSDARNTFMSTLAKRAKKLDDSRLISAALEVHYNAGTNFVDDPLGAYTDIVSLNEYLGWYGGLPDACRTANWETKYNKPFFISETGAGAKGGFHDEKEMRFSEEYQKWYYEEQIQMFKTRFPENYKGLAPWILIDFRSPKRNNPVYQEGFNRKGLIDENGNKKLAFYELQKYYKEIEEKEKASKK</sequence>
<dbReference type="PROSITE" id="PS00018">
    <property type="entry name" value="EF_HAND_1"/>
    <property type="match status" value="1"/>
</dbReference>
<dbReference type="InterPro" id="IPR023232">
    <property type="entry name" value="Glyco_hydro_2_AS"/>
</dbReference>
<feature type="signal peptide" evidence="4">
    <location>
        <begin position="1"/>
        <end position="19"/>
    </location>
</feature>
<dbReference type="Pfam" id="PF02836">
    <property type="entry name" value="Glyco_hydro_2_C"/>
    <property type="match status" value="1"/>
</dbReference>
<dbReference type="InterPro" id="IPR006103">
    <property type="entry name" value="Glyco_hydro_2_cat"/>
</dbReference>
<dbReference type="PROSITE" id="PS00608">
    <property type="entry name" value="GLYCOSYL_HYDROL_F2_2"/>
    <property type="match status" value="1"/>
</dbReference>
<dbReference type="InterPro" id="IPR006104">
    <property type="entry name" value="Glyco_hydro_2_N"/>
</dbReference>
<keyword evidence="9" id="KW-1185">Reference proteome</keyword>
<name>A0ABQ5MLV5_9FLAO</name>
<dbReference type="Gene3D" id="2.60.120.260">
    <property type="entry name" value="Galactose-binding domain-like"/>
    <property type="match status" value="1"/>
</dbReference>
<dbReference type="InterPro" id="IPR013783">
    <property type="entry name" value="Ig-like_fold"/>
</dbReference>
<dbReference type="PANTHER" id="PTHR42732:SF1">
    <property type="entry name" value="BETA-MANNOSIDASE"/>
    <property type="match status" value="1"/>
</dbReference>
<dbReference type="Proteomes" id="UP001143543">
    <property type="component" value="Unassembled WGS sequence"/>
</dbReference>
<evidence type="ECO:0000256" key="4">
    <source>
        <dbReference type="SAM" id="SignalP"/>
    </source>
</evidence>